<comment type="caution">
    <text evidence="3">The sequence shown here is derived from an EMBL/GenBank/DDBJ whole genome shotgun (WGS) entry which is preliminary data.</text>
</comment>
<keyword evidence="1" id="KW-0175">Coiled coil</keyword>
<feature type="region of interest" description="Disordered" evidence="2">
    <location>
        <begin position="1"/>
        <end position="26"/>
    </location>
</feature>
<feature type="coiled-coil region" evidence="1">
    <location>
        <begin position="586"/>
        <end position="620"/>
    </location>
</feature>
<dbReference type="InterPro" id="IPR056909">
    <property type="entry name" value="SU10_portal"/>
</dbReference>
<reference evidence="3" key="1">
    <citation type="journal article" date="2015" name="Nature">
        <title>Complex archaea that bridge the gap between prokaryotes and eukaryotes.</title>
        <authorList>
            <person name="Spang A."/>
            <person name="Saw J.H."/>
            <person name="Jorgensen S.L."/>
            <person name="Zaremba-Niedzwiedzka K."/>
            <person name="Martijn J."/>
            <person name="Lind A.E."/>
            <person name="van Eijk R."/>
            <person name="Schleper C."/>
            <person name="Guy L."/>
            <person name="Ettema T.J."/>
        </authorList>
    </citation>
    <scope>NUCLEOTIDE SEQUENCE</scope>
</reference>
<gene>
    <name evidence="3" type="ORF">LCGC14_0900320</name>
</gene>
<protein>
    <recommendedName>
        <fullName evidence="4">Portal protein</fullName>
    </recommendedName>
</protein>
<dbReference type="AlphaFoldDB" id="A0A0F9NWL7"/>
<accession>A0A0F9NWL7</accession>
<organism evidence="3">
    <name type="scientific">marine sediment metagenome</name>
    <dbReference type="NCBI Taxonomy" id="412755"/>
    <lineage>
        <taxon>unclassified sequences</taxon>
        <taxon>metagenomes</taxon>
        <taxon>ecological metagenomes</taxon>
    </lineage>
</organism>
<name>A0A0F9NWL7_9ZZZZ</name>
<dbReference type="EMBL" id="LAZR01002930">
    <property type="protein sequence ID" value="KKN23890.1"/>
    <property type="molecule type" value="Genomic_DNA"/>
</dbReference>
<evidence type="ECO:0008006" key="4">
    <source>
        <dbReference type="Google" id="ProtNLM"/>
    </source>
</evidence>
<sequence>MTQQSIIREPETAGQGAVPTQGGGRGAIVGDIMGDIPAWRKHRDSKFEAVWDEFYAKWRGFWAPEHKSYKTERSRLISPLTSMAVDMTTAEIVEAVLGREYFIDMPDDVADKDNADVDMARKLLVQDLRREGFVDEFACIALNGCLYGTGIAKIQISVKKVKTLSRNKSKALAVTETEVVQIKPVAIEPGNFVADPATRDIDEMKGCAHEFMMPVTLLQRRQADGIYYNDVKVGSWGVRVMNQRRGDTEEGNVRNQGDAAYITEYYGLIPLRHFQQALAEDKGTPLSDVMLQAIPEEEMIEVIATIANETTLLRVIENPLMTGERLMVAYQHEAVPGRFYGRGVAEKAANVQRAMDAEMRARIDSLAWANLPMFGADLTRLPPNSNMNAWPGKLWGTRGNPNDVLKEFKVSGPDQNSYAHIQDLERMGQQATGALDSQGLRGGVRDETATGSALAASSFIKRSKRTMYNIEGFMNKLIRRVARLKMQFDPAGYPQDYEFQVRGSIGIMARELETQFMVNLMSVVGQDSPAAMPIIKAIFAHSGSPVRTDVLAALEKSEQENQPTDEERKLAKDAQKAQLQLPIAELKKITAETEKLFSEAELKEEQADKTEAETQNIKAKKPLDQAKVLIELEENEIQERALDIQEDKNKLTSRGLDIQQQAVNKNVSKK</sequence>
<dbReference type="Pfam" id="PF23899">
    <property type="entry name" value="SU10_portal"/>
    <property type="match status" value="1"/>
</dbReference>
<evidence type="ECO:0000256" key="1">
    <source>
        <dbReference type="SAM" id="Coils"/>
    </source>
</evidence>
<evidence type="ECO:0000313" key="3">
    <source>
        <dbReference type="EMBL" id="KKN23890.1"/>
    </source>
</evidence>
<evidence type="ECO:0000256" key="2">
    <source>
        <dbReference type="SAM" id="MobiDB-lite"/>
    </source>
</evidence>
<proteinExistence type="predicted"/>